<evidence type="ECO:0000256" key="12">
    <source>
        <dbReference type="SAM" id="SignalP"/>
    </source>
</evidence>
<dbReference type="PANTHER" id="PTHR30561:SF9">
    <property type="entry name" value="4-AMINO-4-DEOXY-L-ARABINOSE-PHOSPHOUNDECAPRENOL FLIPPASE SUBUNIT ARNF-RELATED"/>
    <property type="match status" value="1"/>
</dbReference>
<evidence type="ECO:0000256" key="9">
    <source>
        <dbReference type="ARBA" id="ARBA00023098"/>
    </source>
</evidence>
<evidence type="ECO:0000313" key="15">
    <source>
        <dbReference type="EMBL" id="RZS73840.1"/>
    </source>
</evidence>
<name>A0A171KVN1_9BURK</name>
<gene>
    <name evidence="14" type="ORF">AAV32_01030</name>
    <name evidence="15" type="ORF">EV679_1045</name>
</gene>
<dbReference type="Gene3D" id="1.10.3730.20">
    <property type="match status" value="2"/>
</dbReference>
<evidence type="ECO:0000313" key="14">
    <source>
        <dbReference type="EMBL" id="KKO72948.1"/>
    </source>
</evidence>
<keyword evidence="5" id="KW-0441">Lipid A biosynthesis</keyword>
<evidence type="ECO:0000256" key="4">
    <source>
        <dbReference type="ARBA" id="ARBA00022519"/>
    </source>
</evidence>
<protein>
    <submittedName>
        <fullName evidence="15">EamA-like transporter family protein</fullName>
    </submittedName>
    <submittedName>
        <fullName evidence="14">Membrane protein</fullName>
    </submittedName>
</protein>
<feature type="domain" description="EamA" evidence="13">
    <location>
        <begin position="8"/>
        <end position="130"/>
    </location>
</feature>
<keyword evidence="3" id="KW-0444">Lipid biosynthesis</keyword>
<dbReference type="GO" id="GO:0009245">
    <property type="term" value="P:lipid A biosynthetic process"/>
    <property type="evidence" value="ECO:0007669"/>
    <property type="project" value="UniProtKB-KW"/>
</dbReference>
<dbReference type="InterPro" id="IPR037185">
    <property type="entry name" value="EmrE-like"/>
</dbReference>
<evidence type="ECO:0000256" key="6">
    <source>
        <dbReference type="ARBA" id="ARBA00022692"/>
    </source>
</evidence>
<feature type="signal peptide" evidence="12">
    <location>
        <begin position="1"/>
        <end position="17"/>
    </location>
</feature>
<feature type="domain" description="EamA" evidence="13">
    <location>
        <begin position="141"/>
        <end position="275"/>
    </location>
</feature>
<dbReference type="PATRIC" id="fig|206506.3.peg.242"/>
<feature type="transmembrane region" description="Helical" evidence="11">
    <location>
        <begin position="145"/>
        <end position="164"/>
    </location>
</feature>
<keyword evidence="10 11" id="KW-0472">Membrane</keyword>
<feature type="transmembrane region" description="Helical" evidence="11">
    <location>
        <begin position="203"/>
        <end position="225"/>
    </location>
</feature>
<keyword evidence="6 11" id="KW-0812">Transmembrane</keyword>
<proteinExistence type="predicted"/>
<dbReference type="InterPro" id="IPR000390">
    <property type="entry name" value="Small_drug/metabolite_transptr"/>
</dbReference>
<dbReference type="Proteomes" id="UP000078084">
    <property type="component" value="Unassembled WGS sequence"/>
</dbReference>
<dbReference type="PANTHER" id="PTHR30561">
    <property type="entry name" value="SMR FAMILY PROTON-DEPENDENT DRUG EFFLUX TRANSPORTER SUGE"/>
    <property type="match status" value="1"/>
</dbReference>
<evidence type="ECO:0000256" key="1">
    <source>
        <dbReference type="ARBA" id="ARBA00004651"/>
    </source>
</evidence>
<evidence type="ECO:0000256" key="3">
    <source>
        <dbReference type="ARBA" id="ARBA00022516"/>
    </source>
</evidence>
<dbReference type="Proteomes" id="UP000292039">
    <property type="component" value="Unassembled WGS sequence"/>
</dbReference>
<keyword evidence="7" id="KW-0448">Lipopolysaccharide biosynthesis</keyword>
<keyword evidence="9" id="KW-0443">Lipid metabolism</keyword>
<dbReference type="GO" id="GO:0022857">
    <property type="term" value="F:transmembrane transporter activity"/>
    <property type="evidence" value="ECO:0007669"/>
    <property type="project" value="InterPro"/>
</dbReference>
<feature type="chain" id="PRO_5033252005" evidence="12">
    <location>
        <begin position="18"/>
        <end position="278"/>
    </location>
</feature>
<evidence type="ECO:0000256" key="10">
    <source>
        <dbReference type="ARBA" id="ARBA00023136"/>
    </source>
</evidence>
<feature type="transmembrane region" description="Helical" evidence="11">
    <location>
        <begin position="58"/>
        <end position="76"/>
    </location>
</feature>
<dbReference type="OrthoDB" id="9783707at2"/>
<dbReference type="AlphaFoldDB" id="A0A171KVN1"/>
<evidence type="ECO:0000313" key="17">
    <source>
        <dbReference type="Proteomes" id="UP000292039"/>
    </source>
</evidence>
<keyword evidence="2" id="KW-1003">Cell membrane</keyword>
<comment type="subcellular location">
    <subcellularLocation>
        <location evidence="1">Cell membrane</location>
        <topology evidence="1">Multi-pass membrane protein</topology>
    </subcellularLocation>
</comment>
<dbReference type="SUPFAM" id="SSF103481">
    <property type="entry name" value="Multidrug resistance efflux transporter EmrE"/>
    <property type="match status" value="2"/>
</dbReference>
<dbReference type="EMBL" id="SGWZ01000001">
    <property type="protein sequence ID" value="RZS73840.1"/>
    <property type="molecule type" value="Genomic_DNA"/>
</dbReference>
<evidence type="ECO:0000259" key="13">
    <source>
        <dbReference type="Pfam" id="PF00892"/>
    </source>
</evidence>
<keyword evidence="8 11" id="KW-1133">Transmembrane helix</keyword>
<organism evidence="14 16">
    <name type="scientific">Kerstersia gyiorum</name>
    <dbReference type="NCBI Taxonomy" id="206506"/>
    <lineage>
        <taxon>Bacteria</taxon>
        <taxon>Pseudomonadati</taxon>
        <taxon>Pseudomonadota</taxon>
        <taxon>Betaproteobacteria</taxon>
        <taxon>Burkholderiales</taxon>
        <taxon>Alcaligenaceae</taxon>
        <taxon>Kerstersia</taxon>
    </lineage>
</organism>
<reference evidence="15 17" key="2">
    <citation type="submission" date="2019-02" db="EMBL/GenBank/DDBJ databases">
        <title>Genomic Encyclopedia of Type Strains, Phase IV (KMG-IV): sequencing the most valuable type-strain genomes for metagenomic binning, comparative biology and taxonomic classification.</title>
        <authorList>
            <person name="Goeker M."/>
        </authorList>
    </citation>
    <scope>NUCLEOTIDE SEQUENCE [LARGE SCALE GENOMIC DNA]</scope>
    <source>
        <strain evidence="15 17">DSM 16618</strain>
    </source>
</reference>
<evidence type="ECO:0000256" key="5">
    <source>
        <dbReference type="ARBA" id="ARBA00022556"/>
    </source>
</evidence>
<reference evidence="14 16" key="1">
    <citation type="submission" date="2015-04" db="EMBL/GenBank/DDBJ databases">
        <title>Genome sequence of Kerstersia gyiorum CG1.</title>
        <authorList>
            <person name="Greninger A.L."/>
            <person name="Kozyreva V."/>
            <person name="Chaturvedi V."/>
        </authorList>
    </citation>
    <scope>NUCLEOTIDE SEQUENCE [LARGE SCALE GENOMIC DNA]</scope>
    <source>
        <strain evidence="14 16">CG1</strain>
    </source>
</reference>
<keyword evidence="12" id="KW-0732">Signal</keyword>
<dbReference type="STRING" id="206506.AAV32_01030"/>
<evidence type="ECO:0000256" key="7">
    <source>
        <dbReference type="ARBA" id="ARBA00022985"/>
    </source>
</evidence>
<dbReference type="GO" id="GO:0005886">
    <property type="term" value="C:plasma membrane"/>
    <property type="evidence" value="ECO:0007669"/>
    <property type="project" value="UniProtKB-SubCell"/>
</dbReference>
<dbReference type="RefSeq" id="WP_068366617.1">
    <property type="nucleotide sequence ID" value="NZ_CBCSEB010000002.1"/>
</dbReference>
<sequence>MSLLVFGLVLMAAACHASWNAIVKGGTDTLLSTVLVAFGAMLMAGVVLPFLDMPARASWPFIAVSMLLQVAYYVLLANTYRIADMSQTYPVMRGTAPLIVACAGALFLHDAVAPAGWIGIVVICLGVLSMALARRAGQDSRGVRLAMINAVFIASYTLVDGAGVRLSGAPAAYTLWIFLLTGVPLLVWALATRHRAFIRYLRGNWPMGMVGGAGTLVSYGVALWAMTQAPVAMVSALRETSILFGVLISGLILKEHIGRQRLIAVAVIALGAGVLRLA</sequence>
<evidence type="ECO:0000256" key="2">
    <source>
        <dbReference type="ARBA" id="ARBA00022475"/>
    </source>
</evidence>
<keyword evidence="4" id="KW-0997">Cell inner membrane</keyword>
<evidence type="ECO:0000256" key="11">
    <source>
        <dbReference type="SAM" id="Phobius"/>
    </source>
</evidence>
<accession>A0A171KVN1</accession>
<feature type="transmembrane region" description="Helical" evidence="11">
    <location>
        <begin position="115"/>
        <end position="133"/>
    </location>
</feature>
<comment type="caution">
    <text evidence="14">The sequence shown here is derived from an EMBL/GenBank/DDBJ whole genome shotgun (WGS) entry which is preliminary data.</text>
</comment>
<keyword evidence="16" id="KW-1185">Reference proteome</keyword>
<dbReference type="InterPro" id="IPR000620">
    <property type="entry name" value="EamA_dom"/>
</dbReference>
<dbReference type="GO" id="GO:0009103">
    <property type="term" value="P:lipopolysaccharide biosynthetic process"/>
    <property type="evidence" value="ECO:0007669"/>
    <property type="project" value="UniProtKB-KW"/>
</dbReference>
<evidence type="ECO:0000256" key="8">
    <source>
        <dbReference type="ARBA" id="ARBA00022989"/>
    </source>
</evidence>
<evidence type="ECO:0000313" key="16">
    <source>
        <dbReference type="Proteomes" id="UP000078084"/>
    </source>
</evidence>
<feature type="transmembrane region" description="Helical" evidence="11">
    <location>
        <begin position="170"/>
        <end position="191"/>
    </location>
</feature>
<feature type="transmembrane region" description="Helical" evidence="11">
    <location>
        <begin position="231"/>
        <end position="253"/>
    </location>
</feature>
<dbReference type="EMBL" id="LBNE01000001">
    <property type="protein sequence ID" value="KKO72948.1"/>
    <property type="molecule type" value="Genomic_DNA"/>
</dbReference>
<dbReference type="Pfam" id="PF00892">
    <property type="entry name" value="EamA"/>
    <property type="match status" value="2"/>
</dbReference>
<feature type="transmembrane region" description="Helical" evidence="11">
    <location>
        <begin position="30"/>
        <end position="51"/>
    </location>
</feature>